<dbReference type="PANTHER" id="PTHR13718">
    <property type="entry name" value="RIBOSOMAL S SUBUNIT"/>
    <property type="match status" value="1"/>
</dbReference>
<dbReference type="GO" id="GO:0006412">
    <property type="term" value="P:translation"/>
    <property type="evidence" value="ECO:0007669"/>
    <property type="project" value="InterPro"/>
</dbReference>
<dbReference type="SUPFAM" id="SSF54768">
    <property type="entry name" value="dsRNA-binding domain-like"/>
    <property type="match status" value="1"/>
</dbReference>
<dbReference type="InterPro" id="IPR014721">
    <property type="entry name" value="Ribsml_uS5_D2-typ_fold_subgr"/>
</dbReference>
<evidence type="ECO:0000313" key="10">
    <source>
        <dbReference type="EMBL" id="KII75061.1"/>
    </source>
</evidence>
<dbReference type="InterPro" id="IPR013810">
    <property type="entry name" value="Ribosomal_uS5_N"/>
</dbReference>
<comment type="caution">
    <text evidence="10">The sequence shown here is derived from an EMBL/GenBank/DDBJ whole genome shotgun (WGS) entry which is preliminary data.</text>
</comment>
<dbReference type="Gene3D" id="3.30.230.10">
    <property type="match status" value="1"/>
</dbReference>
<proteinExistence type="inferred from homology"/>
<evidence type="ECO:0000313" key="11">
    <source>
        <dbReference type="Proteomes" id="UP000031668"/>
    </source>
</evidence>
<feature type="domain" description="S5 DRBM" evidence="9">
    <location>
        <begin position="112"/>
        <end position="175"/>
    </location>
</feature>
<sequence>MNLGVTFYSTSASEKNAHARYLIKCQVLQFQEQVKAVNPDATGRRVGGGRPTGPGFRRRKPQFAPQEQEWKPITKLGRLVQGGQISSLEQIFLSSLPIKEPQIIDYFLKDVLKEQTLRIQPVQKQTHAGQRTRFMAIVACGDRNGHVSLGVKVASEVAGAIRGAGIQAKISMIPVKFGYWGNKIGEPHTVPCKVTGKCGSVSVRLIPAPRGAGLVAGPVPKILLELAGVEDCFTSSKGNTSTVCNVARATYLALKKTYEYLTPDQWPERALPPSPFQKYTDVLSRIDVN</sequence>
<comment type="similarity">
    <text evidence="1 7">Belongs to the universal ribosomal protein uS5 family.</text>
</comment>
<dbReference type="InterPro" id="IPR020568">
    <property type="entry name" value="Ribosomal_Su5_D2-typ_SF"/>
</dbReference>
<evidence type="ECO:0000256" key="6">
    <source>
        <dbReference type="PROSITE-ProRule" id="PRU00268"/>
    </source>
</evidence>
<gene>
    <name evidence="10" type="ORF">RF11_03133</name>
</gene>
<evidence type="ECO:0000256" key="7">
    <source>
        <dbReference type="RuleBase" id="RU003823"/>
    </source>
</evidence>
<dbReference type="OrthoDB" id="10253125at2759"/>
<dbReference type="InterPro" id="IPR000851">
    <property type="entry name" value="Ribosomal_uS5"/>
</dbReference>
<dbReference type="FunFam" id="3.30.160.20:FF:000002">
    <property type="entry name" value="40S ribosomal protein S2"/>
    <property type="match status" value="1"/>
</dbReference>
<keyword evidence="11" id="KW-1185">Reference proteome</keyword>
<evidence type="ECO:0000256" key="4">
    <source>
        <dbReference type="ARBA" id="ARBA00035255"/>
    </source>
</evidence>
<dbReference type="GO" id="GO:0022627">
    <property type="term" value="C:cytosolic small ribosomal subunit"/>
    <property type="evidence" value="ECO:0007669"/>
    <property type="project" value="TreeGrafter"/>
</dbReference>
<organism evidence="10 11">
    <name type="scientific">Thelohanellus kitauei</name>
    <name type="common">Myxosporean</name>
    <dbReference type="NCBI Taxonomy" id="669202"/>
    <lineage>
        <taxon>Eukaryota</taxon>
        <taxon>Metazoa</taxon>
        <taxon>Cnidaria</taxon>
        <taxon>Myxozoa</taxon>
        <taxon>Myxosporea</taxon>
        <taxon>Bivalvulida</taxon>
        <taxon>Platysporina</taxon>
        <taxon>Myxobolidae</taxon>
        <taxon>Thelohanellus</taxon>
    </lineage>
</organism>
<dbReference type="Proteomes" id="UP000031668">
    <property type="component" value="Unassembled WGS sequence"/>
</dbReference>
<keyword evidence="3 6" id="KW-0687">Ribonucleoprotein</keyword>
<reference evidence="10 11" key="1">
    <citation type="journal article" date="2014" name="Genome Biol. Evol.">
        <title>The genome of the myxosporean Thelohanellus kitauei shows adaptations to nutrient acquisition within its fish host.</title>
        <authorList>
            <person name="Yang Y."/>
            <person name="Xiong J."/>
            <person name="Zhou Z."/>
            <person name="Huo F."/>
            <person name="Miao W."/>
            <person name="Ran C."/>
            <person name="Liu Y."/>
            <person name="Zhang J."/>
            <person name="Feng J."/>
            <person name="Wang M."/>
            <person name="Wang M."/>
            <person name="Wang L."/>
            <person name="Yao B."/>
        </authorList>
    </citation>
    <scope>NUCLEOTIDE SEQUENCE [LARGE SCALE GENOMIC DNA]</scope>
    <source>
        <strain evidence="10">Wuqing</strain>
    </source>
</reference>
<evidence type="ECO:0000256" key="2">
    <source>
        <dbReference type="ARBA" id="ARBA00022980"/>
    </source>
</evidence>
<evidence type="ECO:0000259" key="9">
    <source>
        <dbReference type="PROSITE" id="PS50881"/>
    </source>
</evidence>
<dbReference type="PROSITE" id="PS50881">
    <property type="entry name" value="S5_DSRBD"/>
    <property type="match status" value="1"/>
</dbReference>
<dbReference type="InterPro" id="IPR005711">
    <property type="entry name" value="Ribosomal_uS5_euk/arc"/>
</dbReference>
<dbReference type="GO" id="GO:0003735">
    <property type="term" value="F:structural constituent of ribosome"/>
    <property type="evidence" value="ECO:0007669"/>
    <property type="project" value="UniProtKB-UniRule"/>
</dbReference>
<name>A0A0C2N5Z4_THEKT</name>
<evidence type="ECO:0000256" key="5">
    <source>
        <dbReference type="ARBA" id="ARBA00035407"/>
    </source>
</evidence>
<dbReference type="NCBIfam" id="TIGR01020">
    <property type="entry name" value="uS5_euk_arch"/>
    <property type="match status" value="1"/>
</dbReference>
<evidence type="ECO:0000256" key="8">
    <source>
        <dbReference type="SAM" id="MobiDB-lite"/>
    </source>
</evidence>
<dbReference type="OMA" id="PYEEWSD"/>
<dbReference type="EMBL" id="JWZT01000046">
    <property type="protein sequence ID" value="KII75061.1"/>
    <property type="molecule type" value="Genomic_DNA"/>
</dbReference>
<protein>
    <recommendedName>
        <fullName evidence="4">Small ribosomal subunit protein uS5</fullName>
    </recommendedName>
    <alternativeName>
        <fullName evidence="5">40S ribosomal protein S2</fullName>
    </alternativeName>
</protein>
<evidence type="ECO:0000256" key="1">
    <source>
        <dbReference type="ARBA" id="ARBA00008945"/>
    </source>
</evidence>
<dbReference type="SUPFAM" id="SSF54211">
    <property type="entry name" value="Ribosomal protein S5 domain 2-like"/>
    <property type="match status" value="1"/>
</dbReference>
<dbReference type="PANTHER" id="PTHR13718:SF4">
    <property type="entry name" value="40S RIBOSOMAL PROTEIN S2"/>
    <property type="match status" value="1"/>
</dbReference>
<feature type="region of interest" description="Disordered" evidence="8">
    <location>
        <begin position="40"/>
        <end position="64"/>
    </location>
</feature>
<dbReference type="AlphaFoldDB" id="A0A0C2N5Z4"/>
<keyword evidence="2 6" id="KW-0689">Ribosomal protein</keyword>
<evidence type="ECO:0000256" key="3">
    <source>
        <dbReference type="ARBA" id="ARBA00023274"/>
    </source>
</evidence>
<dbReference type="FunFam" id="3.30.230.10:FF:000004">
    <property type="entry name" value="40S ribosomal protein S2"/>
    <property type="match status" value="1"/>
</dbReference>
<dbReference type="Pfam" id="PF00333">
    <property type="entry name" value="Ribosomal_S5"/>
    <property type="match status" value="1"/>
</dbReference>
<dbReference type="InterPro" id="IPR005324">
    <property type="entry name" value="Ribosomal_uS5_C"/>
</dbReference>
<dbReference type="GO" id="GO:0003723">
    <property type="term" value="F:RNA binding"/>
    <property type="evidence" value="ECO:0007669"/>
    <property type="project" value="InterPro"/>
</dbReference>
<dbReference type="Pfam" id="PF03719">
    <property type="entry name" value="Ribosomal_S5_C"/>
    <property type="match status" value="1"/>
</dbReference>
<dbReference type="Gene3D" id="3.30.160.20">
    <property type="match status" value="1"/>
</dbReference>
<accession>A0A0C2N5Z4</accession>